<dbReference type="AlphaFoldDB" id="X6MM59"/>
<dbReference type="PROSITE" id="PS51194">
    <property type="entry name" value="HELICASE_CTER"/>
    <property type="match status" value="1"/>
</dbReference>
<dbReference type="GO" id="GO:0016787">
    <property type="term" value="F:hydrolase activity"/>
    <property type="evidence" value="ECO:0007669"/>
    <property type="project" value="UniProtKB-KW"/>
</dbReference>
<dbReference type="PANTHER" id="PTHR10799">
    <property type="entry name" value="SNF2/RAD54 HELICASE FAMILY"/>
    <property type="match status" value="1"/>
</dbReference>
<dbReference type="OrthoDB" id="973053at2759"/>
<dbReference type="SUPFAM" id="SSF52540">
    <property type="entry name" value="P-loop containing nucleoside triphosphate hydrolases"/>
    <property type="match status" value="1"/>
</dbReference>
<name>X6MM59_RETFI</name>
<feature type="compositionally biased region" description="Low complexity" evidence="2">
    <location>
        <begin position="71"/>
        <end position="95"/>
    </location>
</feature>
<accession>X6MM59</accession>
<dbReference type="InterPro" id="IPR027417">
    <property type="entry name" value="P-loop_NTPase"/>
</dbReference>
<comment type="caution">
    <text evidence="4">The sequence shown here is derived from an EMBL/GenBank/DDBJ whole genome shotgun (WGS) entry which is preliminary data.</text>
</comment>
<gene>
    <name evidence="4" type="ORF">RFI_23191</name>
</gene>
<dbReference type="InterPro" id="IPR049730">
    <property type="entry name" value="SNF2/RAD54-like_C"/>
</dbReference>
<dbReference type="CDD" id="cd18793">
    <property type="entry name" value="SF2_C_SNF"/>
    <property type="match status" value="1"/>
</dbReference>
<protein>
    <recommendedName>
        <fullName evidence="3">Helicase C-terminal domain-containing protein</fullName>
    </recommendedName>
</protein>
<evidence type="ECO:0000256" key="1">
    <source>
        <dbReference type="ARBA" id="ARBA00022801"/>
    </source>
</evidence>
<dbReference type="Proteomes" id="UP000023152">
    <property type="component" value="Unassembled WGS sequence"/>
</dbReference>
<feature type="domain" description="Helicase C-terminal" evidence="3">
    <location>
        <begin position="2"/>
        <end position="203"/>
    </location>
</feature>
<feature type="region of interest" description="Disordered" evidence="2">
    <location>
        <begin position="321"/>
        <end position="352"/>
    </location>
</feature>
<evidence type="ECO:0000313" key="5">
    <source>
        <dbReference type="Proteomes" id="UP000023152"/>
    </source>
</evidence>
<dbReference type="SMART" id="SM00490">
    <property type="entry name" value="HELICc"/>
    <property type="match status" value="1"/>
</dbReference>
<dbReference type="Gene3D" id="3.40.50.300">
    <property type="entry name" value="P-loop containing nucleotide triphosphate hydrolases"/>
    <property type="match status" value="1"/>
</dbReference>
<keyword evidence="1" id="KW-0378">Hydrolase</keyword>
<organism evidence="4 5">
    <name type="scientific">Reticulomyxa filosa</name>
    <dbReference type="NCBI Taxonomy" id="46433"/>
    <lineage>
        <taxon>Eukaryota</taxon>
        <taxon>Sar</taxon>
        <taxon>Rhizaria</taxon>
        <taxon>Retaria</taxon>
        <taxon>Foraminifera</taxon>
        <taxon>Monothalamids</taxon>
        <taxon>Reticulomyxidae</taxon>
        <taxon>Reticulomyxa</taxon>
    </lineage>
</organism>
<feature type="region of interest" description="Disordered" evidence="2">
    <location>
        <begin position="38"/>
        <end position="95"/>
    </location>
</feature>
<feature type="compositionally biased region" description="Basic and acidic residues" evidence="2">
    <location>
        <begin position="38"/>
        <end position="69"/>
    </location>
</feature>
<evidence type="ECO:0000313" key="4">
    <source>
        <dbReference type="EMBL" id="ETO14175.1"/>
    </source>
</evidence>
<evidence type="ECO:0000256" key="2">
    <source>
        <dbReference type="SAM" id="MobiDB-lite"/>
    </source>
</evidence>
<evidence type="ECO:0000259" key="3">
    <source>
        <dbReference type="PROSITE" id="PS51194"/>
    </source>
</evidence>
<reference evidence="4 5" key="1">
    <citation type="journal article" date="2013" name="Curr. Biol.">
        <title>The Genome of the Foraminiferan Reticulomyxa filosa.</title>
        <authorList>
            <person name="Glockner G."/>
            <person name="Hulsmann N."/>
            <person name="Schleicher M."/>
            <person name="Noegel A.A."/>
            <person name="Eichinger L."/>
            <person name="Gallinger C."/>
            <person name="Pawlowski J."/>
            <person name="Sierra R."/>
            <person name="Euteneuer U."/>
            <person name="Pillet L."/>
            <person name="Moustafa A."/>
            <person name="Platzer M."/>
            <person name="Groth M."/>
            <person name="Szafranski K."/>
            <person name="Schliwa M."/>
        </authorList>
    </citation>
    <scope>NUCLEOTIDE SEQUENCE [LARGE SCALE GENOMIC DNA]</scope>
</reference>
<dbReference type="EMBL" id="ASPP01020176">
    <property type="protein sequence ID" value="ETO14175.1"/>
    <property type="molecule type" value="Genomic_DNA"/>
</dbReference>
<keyword evidence="5" id="KW-1185">Reference proteome</keyword>
<feature type="compositionally biased region" description="Polar residues" evidence="2">
    <location>
        <begin position="401"/>
        <end position="410"/>
    </location>
</feature>
<feature type="compositionally biased region" description="Basic and acidic residues" evidence="2">
    <location>
        <begin position="339"/>
        <end position="352"/>
    </location>
</feature>
<sequence length="444" mass="51070">MDICSEYLNYRKEKYLRIDGGTSSEDRAKHLKQFSRWNEMKEEKNSSDNVKDIDLTAEGKESITKEKPAMNDTDSSSNTNTNADTNTNANTDTNANTNVNENNGDANENAWIFLLSTRACSLGLNLYAADTVILFDSDWNPQVDLQAQARVHRIGQKREVRTFRFISENTVEEVMYQRAQQKLDLERKAIECGKFDFSLSAEERKSILQTVMSQRLELDLHNVKEVDKHQVSILSGCNLWLDFTFFFPIQKLNRLIARSSDEVEAFDKMDQEFEKQWININPTVKLPPWLQEINEATLPKNILPAKRRRVQKQAVIEFSDDESSFDTELQNSNGDDIVDVDKENIQTDSNDKCAEEKSVDICNGTPSSSLTGGKATKRKRPDNANNEPKVHLDTEYEADTNNDTTQNSLVQDKEKDDKKKTCCVVKLSWCKLFLFFYFYFVLLF</sequence>
<dbReference type="Pfam" id="PF00271">
    <property type="entry name" value="Helicase_C"/>
    <property type="match status" value="1"/>
</dbReference>
<feature type="region of interest" description="Disordered" evidence="2">
    <location>
        <begin position="364"/>
        <end position="412"/>
    </location>
</feature>
<dbReference type="InterPro" id="IPR001650">
    <property type="entry name" value="Helicase_C-like"/>
</dbReference>
<proteinExistence type="predicted"/>